<name>A0A1P8WJ49_9PLAN</name>
<evidence type="ECO:0000313" key="4">
    <source>
        <dbReference type="Proteomes" id="UP000187735"/>
    </source>
</evidence>
<gene>
    <name evidence="3" type="ORF">Fuma_03704</name>
</gene>
<dbReference type="KEGG" id="fmr:Fuma_03704"/>
<evidence type="ECO:0000256" key="2">
    <source>
        <dbReference type="SAM" id="SignalP"/>
    </source>
</evidence>
<reference evidence="3 4" key="1">
    <citation type="journal article" date="2016" name="Front. Microbiol.">
        <title>Fuerstia marisgermanicae gen. nov., sp. nov., an Unusual Member of the Phylum Planctomycetes from the German Wadden Sea.</title>
        <authorList>
            <person name="Kohn T."/>
            <person name="Heuer A."/>
            <person name="Jogler M."/>
            <person name="Vollmers J."/>
            <person name="Boedeker C."/>
            <person name="Bunk B."/>
            <person name="Rast P."/>
            <person name="Borchert D."/>
            <person name="Glockner I."/>
            <person name="Freese H.M."/>
            <person name="Klenk H.P."/>
            <person name="Overmann J."/>
            <person name="Kaster A.K."/>
            <person name="Rohde M."/>
            <person name="Wiegand S."/>
            <person name="Jogler C."/>
        </authorList>
    </citation>
    <scope>NUCLEOTIDE SEQUENCE [LARGE SCALE GENOMIC DNA]</scope>
    <source>
        <strain evidence="3 4">NH11</strain>
    </source>
</reference>
<accession>A0A1P8WJ49</accession>
<sequence length="171" mass="18457" precursor="true">MKRNKIKQSTRSRRNPKRWAASLCIAMMVGCSVAPQTDYGKLGLIDVTGVITLDGNPLPYAVVTFEDPETGQFSYGQTDESGYYEMQLDTEMSGVMPGDKVVRISTTKKILGLNSGEEGGAGEGEAEEGDAEPSAADTSHELVPAKYNKDSELRASVSASETTFDFDLESE</sequence>
<dbReference type="RefSeq" id="WP_083732147.1">
    <property type="nucleotide sequence ID" value="NZ_CP017641.1"/>
</dbReference>
<evidence type="ECO:0000313" key="3">
    <source>
        <dbReference type="EMBL" id="APZ94083.1"/>
    </source>
</evidence>
<dbReference type="Proteomes" id="UP000187735">
    <property type="component" value="Chromosome"/>
</dbReference>
<dbReference type="EMBL" id="CP017641">
    <property type="protein sequence ID" value="APZ94083.1"/>
    <property type="molecule type" value="Genomic_DNA"/>
</dbReference>
<evidence type="ECO:0000256" key="1">
    <source>
        <dbReference type="SAM" id="MobiDB-lite"/>
    </source>
</evidence>
<dbReference type="AlphaFoldDB" id="A0A1P8WJ49"/>
<dbReference type="PROSITE" id="PS51257">
    <property type="entry name" value="PROKAR_LIPOPROTEIN"/>
    <property type="match status" value="1"/>
</dbReference>
<keyword evidence="4" id="KW-1185">Reference proteome</keyword>
<feature type="signal peptide" evidence="2">
    <location>
        <begin position="1"/>
        <end position="34"/>
    </location>
</feature>
<proteinExistence type="predicted"/>
<dbReference type="OrthoDB" id="286727at2"/>
<protein>
    <recommendedName>
        <fullName evidence="5">Carboxypeptidase regulatory-like domain-containing protein</fullName>
    </recommendedName>
</protein>
<evidence type="ECO:0008006" key="5">
    <source>
        <dbReference type="Google" id="ProtNLM"/>
    </source>
</evidence>
<keyword evidence="2" id="KW-0732">Signal</keyword>
<organism evidence="3 4">
    <name type="scientific">Fuerstiella marisgermanici</name>
    <dbReference type="NCBI Taxonomy" id="1891926"/>
    <lineage>
        <taxon>Bacteria</taxon>
        <taxon>Pseudomonadati</taxon>
        <taxon>Planctomycetota</taxon>
        <taxon>Planctomycetia</taxon>
        <taxon>Planctomycetales</taxon>
        <taxon>Planctomycetaceae</taxon>
        <taxon>Fuerstiella</taxon>
    </lineage>
</organism>
<feature type="region of interest" description="Disordered" evidence="1">
    <location>
        <begin position="113"/>
        <end position="171"/>
    </location>
</feature>
<feature type="chain" id="PRO_5012478874" description="Carboxypeptidase regulatory-like domain-containing protein" evidence="2">
    <location>
        <begin position="35"/>
        <end position="171"/>
    </location>
</feature>